<dbReference type="GO" id="GO:0031683">
    <property type="term" value="F:G-protein beta/gamma-subunit complex binding"/>
    <property type="evidence" value="ECO:0007669"/>
    <property type="project" value="InterPro"/>
</dbReference>
<dbReference type="Gramene" id="C.cajan_00606.t">
    <property type="protein sequence ID" value="C.cajan_00606.t"/>
    <property type="gene ID" value="C.cajan_00606"/>
</dbReference>
<comment type="subcellular location">
    <subcellularLocation>
        <location evidence="1">Nucleus</location>
    </subcellularLocation>
</comment>
<feature type="region of interest" description="Disordered" evidence="13">
    <location>
        <begin position="259"/>
        <end position="278"/>
    </location>
</feature>
<evidence type="ECO:0000256" key="11">
    <source>
        <dbReference type="PIRSR" id="PIRSR601019-1"/>
    </source>
</evidence>
<keyword evidence="8" id="KW-0807">Transducer</keyword>
<keyword evidence="7 11" id="KW-0342">GTP-binding</keyword>
<evidence type="ECO:0000256" key="13">
    <source>
        <dbReference type="SAM" id="MobiDB-lite"/>
    </source>
</evidence>
<dbReference type="GO" id="GO:0003924">
    <property type="term" value="F:GTPase activity"/>
    <property type="evidence" value="ECO:0007669"/>
    <property type="project" value="InterPro"/>
</dbReference>
<evidence type="ECO:0000256" key="1">
    <source>
        <dbReference type="ARBA" id="ARBA00004123"/>
    </source>
</evidence>
<evidence type="ECO:0000256" key="10">
    <source>
        <dbReference type="ARBA" id="ARBA00060880"/>
    </source>
</evidence>
<dbReference type="Gene3D" id="1.10.400.10">
    <property type="entry name" value="GI Alpha 1, domain 2-like"/>
    <property type="match status" value="1"/>
</dbReference>
<dbReference type="GO" id="GO:0005834">
    <property type="term" value="C:heterotrimeric G-protein complex"/>
    <property type="evidence" value="ECO:0007669"/>
    <property type="project" value="TreeGrafter"/>
</dbReference>
<proteinExistence type="inferred from homology"/>
<reference evidence="14 15" key="1">
    <citation type="journal article" date="2012" name="Nat. Biotechnol.">
        <title>Draft genome sequence of pigeonpea (Cajanus cajan), an orphan legume crop of resource-poor farmers.</title>
        <authorList>
            <person name="Varshney R.K."/>
            <person name="Chen W."/>
            <person name="Li Y."/>
            <person name="Bharti A.K."/>
            <person name="Saxena R.K."/>
            <person name="Schlueter J.A."/>
            <person name="Donoghue M.T."/>
            <person name="Azam S."/>
            <person name="Fan G."/>
            <person name="Whaley A.M."/>
            <person name="Farmer A.D."/>
            <person name="Sheridan J."/>
            <person name="Iwata A."/>
            <person name="Tuteja R."/>
            <person name="Penmetsa R.V."/>
            <person name="Wu W."/>
            <person name="Upadhyaya H.D."/>
            <person name="Yang S.P."/>
            <person name="Shah T."/>
            <person name="Saxena K.B."/>
            <person name="Michael T."/>
            <person name="McCombie W.R."/>
            <person name="Yang B."/>
            <person name="Zhang G."/>
            <person name="Yang H."/>
            <person name="Wang J."/>
            <person name="Spillane C."/>
            <person name="Cook D.R."/>
            <person name="May G.D."/>
            <person name="Xu X."/>
            <person name="Jackson S.A."/>
        </authorList>
    </citation>
    <scope>NUCLEOTIDE SEQUENCE [LARGE SCALE GENOMIC DNA]</scope>
    <source>
        <strain evidence="15">cv. Asha</strain>
    </source>
</reference>
<keyword evidence="4" id="KW-0863">Zinc-finger</keyword>
<keyword evidence="2 12" id="KW-0479">Metal-binding</keyword>
<keyword evidence="12" id="KW-0460">Magnesium</keyword>
<dbReference type="Proteomes" id="UP000075243">
    <property type="component" value="Chromosome 11"/>
</dbReference>
<protein>
    <submittedName>
        <fullName evidence="14">Guanine nucleotide-binding protein alpha-2 subunit</fullName>
    </submittedName>
</protein>
<evidence type="ECO:0000256" key="9">
    <source>
        <dbReference type="ARBA" id="ARBA00023242"/>
    </source>
</evidence>
<dbReference type="Pfam" id="PF00503">
    <property type="entry name" value="G-alpha"/>
    <property type="match status" value="1"/>
</dbReference>
<feature type="compositionally biased region" description="Polar residues" evidence="13">
    <location>
        <begin position="260"/>
        <end position="278"/>
    </location>
</feature>
<dbReference type="GO" id="GO:0001664">
    <property type="term" value="F:G protein-coupled receptor binding"/>
    <property type="evidence" value="ECO:0007669"/>
    <property type="project" value="TreeGrafter"/>
</dbReference>
<dbReference type="GO" id="GO:0005634">
    <property type="term" value="C:nucleus"/>
    <property type="evidence" value="ECO:0007669"/>
    <property type="project" value="UniProtKB-SubCell"/>
</dbReference>
<evidence type="ECO:0000256" key="8">
    <source>
        <dbReference type="ARBA" id="ARBA00023224"/>
    </source>
</evidence>
<dbReference type="GO" id="GO:0007188">
    <property type="term" value="P:adenylate cyclase-modulating G protein-coupled receptor signaling pathway"/>
    <property type="evidence" value="ECO:0007669"/>
    <property type="project" value="TreeGrafter"/>
</dbReference>
<dbReference type="EMBL" id="CM003613">
    <property type="protein sequence ID" value="KYP54437.1"/>
    <property type="molecule type" value="Genomic_DNA"/>
</dbReference>
<gene>
    <name evidence="14" type="ORF">KK1_000625</name>
</gene>
<evidence type="ECO:0000256" key="3">
    <source>
        <dbReference type="ARBA" id="ARBA00022741"/>
    </source>
</evidence>
<dbReference type="FunFam" id="1.10.400.10:FF:000005">
    <property type="entry name" value="Extra-large guanine nucleotide-binding protein 3"/>
    <property type="match status" value="1"/>
</dbReference>
<evidence type="ECO:0000256" key="12">
    <source>
        <dbReference type="PIRSR" id="PIRSR601019-2"/>
    </source>
</evidence>
<keyword evidence="5" id="KW-0862">Zinc</keyword>
<feature type="binding site" evidence="11">
    <location>
        <begin position="374"/>
        <end position="380"/>
    </location>
    <ligand>
        <name>GTP</name>
        <dbReference type="ChEBI" id="CHEBI:37565"/>
    </ligand>
</feature>
<dbReference type="GO" id="GO:0005737">
    <property type="term" value="C:cytoplasm"/>
    <property type="evidence" value="ECO:0007669"/>
    <property type="project" value="TreeGrafter"/>
</dbReference>
<dbReference type="AlphaFoldDB" id="A0A151SI34"/>
<evidence type="ECO:0000256" key="4">
    <source>
        <dbReference type="ARBA" id="ARBA00022771"/>
    </source>
</evidence>
<dbReference type="GO" id="GO:0008270">
    <property type="term" value="F:zinc ion binding"/>
    <property type="evidence" value="ECO:0007669"/>
    <property type="project" value="UniProtKB-KW"/>
</dbReference>
<comment type="similarity">
    <text evidence="10">Belongs to the G-alpha family. XLG subfamily.</text>
</comment>
<keyword evidence="15" id="KW-1185">Reference proteome</keyword>
<keyword evidence="3 11" id="KW-0547">Nucleotide-binding</keyword>
<dbReference type="STRING" id="3821.A0A151SI34"/>
<evidence type="ECO:0000313" key="15">
    <source>
        <dbReference type="Proteomes" id="UP000075243"/>
    </source>
</evidence>
<dbReference type="PANTHER" id="PTHR10218:SF334">
    <property type="entry name" value="EXTRA-LARGE GUANINE NUCLEOTIDE-BINDING PROTEIN 3"/>
    <property type="match status" value="1"/>
</dbReference>
<dbReference type="GO" id="GO:0005525">
    <property type="term" value="F:GTP binding"/>
    <property type="evidence" value="ECO:0007669"/>
    <property type="project" value="UniProtKB-KW"/>
</dbReference>
<sequence>MKAEKECSANQLRPEQLIVNGLPLKPDEMAELLGCPLPPRKLKPGRYCYDKESGLWGKEGEKPDRIISSNLNFSGKLSLDASNGNTEVYMNGREITKLELRVLKLANVQCPRDTHFWVYDDGRYEEEGQNNIRGNIWEKASTRFVCALFSLPFPHGQPHVPKDETSHYTIAPNYLEPKKIQKLLLLGIQGSGTSTIFKQANVPYFSLPAPISLILLLGDGRVGVDMKPRCQTDDQSNMYKYLSILLDGRERFEEEAVSRMNGQGSPGENQTTELGSNGEISNTSECIYSLNPRLKHFSDWLLDIIATGDLDAFFPAATHEYAPLVEEVWKDPAIQETFKRKIELHFLPDIAEYFLSRAVEISSNEYEPSERDILYAEGVTQGNGLAFMDFSLDDRIPKSETYSDNLDAQLPPLTKYQLIRVKGPK</sequence>
<evidence type="ECO:0000256" key="5">
    <source>
        <dbReference type="ARBA" id="ARBA00022833"/>
    </source>
</evidence>
<keyword evidence="6" id="KW-0106">Calcium</keyword>
<name>A0A151SI34_CAJCA</name>
<dbReference type="InterPro" id="IPR011025">
    <property type="entry name" value="GproteinA_insert"/>
</dbReference>
<evidence type="ECO:0000256" key="2">
    <source>
        <dbReference type="ARBA" id="ARBA00022723"/>
    </source>
</evidence>
<dbReference type="OMA" id="THEYAPL"/>
<accession>A0A151SI34</accession>
<evidence type="ECO:0000313" key="14">
    <source>
        <dbReference type="EMBL" id="KYP54437.1"/>
    </source>
</evidence>
<keyword evidence="9" id="KW-0539">Nucleus</keyword>
<feature type="binding site" evidence="12">
    <location>
        <position position="380"/>
    </location>
    <ligand>
        <name>Mg(2+)</name>
        <dbReference type="ChEBI" id="CHEBI:18420"/>
    </ligand>
</feature>
<dbReference type="InterPro" id="IPR001019">
    <property type="entry name" value="Gprotein_alpha_su"/>
</dbReference>
<evidence type="ECO:0000256" key="7">
    <source>
        <dbReference type="ARBA" id="ARBA00023134"/>
    </source>
</evidence>
<evidence type="ECO:0000256" key="6">
    <source>
        <dbReference type="ARBA" id="ARBA00022837"/>
    </source>
</evidence>
<dbReference type="PANTHER" id="PTHR10218">
    <property type="entry name" value="GTP-BINDING PROTEIN ALPHA SUBUNIT"/>
    <property type="match status" value="1"/>
</dbReference>
<dbReference type="SUPFAM" id="SSF47895">
    <property type="entry name" value="Transducin (alpha subunit), insertion domain"/>
    <property type="match status" value="1"/>
</dbReference>
<organism evidence="14 15">
    <name type="scientific">Cajanus cajan</name>
    <name type="common">Pigeon pea</name>
    <name type="synonym">Cajanus indicus</name>
    <dbReference type="NCBI Taxonomy" id="3821"/>
    <lineage>
        <taxon>Eukaryota</taxon>
        <taxon>Viridiplantae</taxon>
        <taxon>Streptophyta</taxon>
        <taxon>Embryophyta</taxon>
        <taxon>Tracheophyta</taxon>
        <taxon>Spermatophyta</taxon>
        <taxon>Magnoliopsida</taxon>
        <taxon>eudicotyledons</taxon>
        <taxon>Gunneridae</taxon>
        <taxon>Pentapetalae</taxon>
        <taxon>rosids</taxon>
        <taxon>fabids</taxon>
        <taxon>Fabales</taxon>
        <taxon>Fabaceae</taxon>
        <taxon>Papilionoideae</taxon>
        <taxon>50 kb inversion clade</taxon>
        <taxon>NPAAA clade</taxon>
        <taxon>indigoferoid/millettioid clade</taxon>
        <taxon>Phaseoleae</taxon>
        <taxon>Cajanus</taxon>
    </lineage>
</organism>
<dbReference type="PROSITE" id="PS51882">
    <property type="entry name" value="G_ALPHA"/>
    <property type="match status" value="1"/>
</dbReference>